<protein>
    <submittedName>
        <fullName evidence="1">Tetraacyldisaccharide 4'-kinase</fullName>
        <ecNumber evidence="1">2.7.1.130</ecNumber>
    </submittedName>
</protein>
<evidence type="ECO:0000313" key="1">
    <source>
        <dbReference type="EMBL" id="MCM2561760.1"/>
    </source>
</evidence>
<comment type="caution">
    <text evidence="1">The sequence shown here is derived from an EMBL/GenBank/DDBJ whole genome shotgun (WGS) entry which is preliminary data.</text>
</comment>
<evidence type="ECO:0000313" key="2">
    <source>
        <dbReference type="Proteomes" id="UP001203036"/>
    </source>
</evidence>
<organism evidence="1 2">
    <name type="scientific">Lutimaribacter degradans</name>
    <dbReference type="NCBI Taxonomy" id="2945989"/>
    <lineage>
        <taxon>Bacteria</taxon>
        <taxon>Pseudomonadati</taxon>
        <taxon>Pseudomonadota</taxon>
        <taxon>Alphaproteobacteria</taxon>
        <taxon>Rhodobacterales</taxon>
        <taxon>Roseobacteraceae</taxon>
        <taxon>Lutimaribacter</taxon>
    </lineage>
</organism>
<keyword evidence="1" id="KW-0808">Transferase</keyword>
<keyword evidence="2" id="KW-1185">Reference proteome</keyword>
<proteinExistence type="predicted"/>
<dbReference type="EMBL" id="JAMQGO010000003">
    <property type="protein sequence ID" value="MCM2561760.1"/>
    <property type="molecule type" value="Genomic_DNA"/>
</dbReference>
<name>A0ACC5ZU97_9RHOB</name>
<dbReference type="Proteomes" id="UP001203036">
    <property type="component" value="Unassembled WGS sequence"/>
</dbReference>
<gene>
    <name evidence="1" type="primary">lpxK</name>
    <name evidence="1" type="ORF">M8744_06365</name>
</gene>
<sequence length="331" mass="34947">MRAPGFWFTPPDRPALAARLLAPLGAFYARATARRLAHGARDRVGVPVICVGNINAGGTGKTPTVIAVIEALRDLHLEPAVVSRGYGGTMAGPVEVDPARHTAAQVGDEPLLLAAFARVWVARDRATGAGAAVSAGAQVLVLDDGFQNPGLAHDLSLVVVDAAKGFGNGRCLPAGPLREPVGAGMARADLLLSIGEDTAQAAFDAAWGDMVTVPHLRGTLAPLQTGMDWTDTPFLAFAGIGHPEKFFATLRRLGAHLVRAEALDDHQPLTHALMTRLENEAKLRGAQLVTTEKDAVRLPSAFRMKVITLPVRLQISDDGPLRHALRRVAVT</sequence>
<reference evidence="1" key="1">
    <citation type="submission" date="2022-06" db="EMBL/GenBank/DDBJ databases">
        <title>Lutimaribacter sp. EGI FJ00013, a novel bacterium isolated from a salt lake sediment enrichment.</title>
        <authorList>
            <person name="Gao L."/>
            <person name="Fang B.-Z."/>
            <person name="Li W.-J."/>
        </authorList>
    </citation>
    <scope>NUCLEOTIDE SEQUENCE</scope>
    <source>
        <strain evidence="1">EGI FJ00013</strain>
    </source>
</reference>
<dbReference type="EC" id="2.7.1.130" evidence="1"/>
<accession>A0ACC5ZU97</accession>